<evidence type="ECO:0000256" key="5">
    <source>
        <dbReference type="ARBA" id="ARBA00022741"/>
    </source>
</evidence>
<dbReference type="RefSeq" id="WP_344523522.1">
    <property type="nucleotide sequence ID" value="NZ_BAAAPE010000001.1"/>
</dbReference>
<dbReference type="EC" id="2.7.13.3" evidence="2"/>
<keyword evidence="10" id="KW-1133">Transmembrane helix</keyword>
<keyword evidence="7" id="KW-0067">ATP-binding</keyword>
<dbReference type="Pfam" id="PF07730">
    <property type="entry name" value="HisKA_3"/>
    <property type="match status" value="1"/>
</dbReference>
<keyword evidence="10" id="KW-0812">Transmembrane</keyword>
<keyword evidence="10" id="KW-0472">Membrane</keyword>
<dbReference type="PANTHER" id="PTHR24421:SF10">
    <property type="entry name" value="NITRATE_NITRITE SENSOR PROTEIN NARQ"/>
    <property type="match status" value="1"/>
</dbReference>
<dbReference type="CDD" id="cd16917">
    <property type="entry name" value="HATPase_UhpB-NarQ-NarX-like"/>
    <property type="match status" value="1"/>
</dbReference>
<dbReference type="InterPro" id="IPR036890">
    <property type="entry name" value="HATPase_C_sf"/>
</dbReference>
<evidence type="ECO:0000256" key="9">
    <source>
        <dbReference type="SAM" id="MobiDB-lite"/>
    </source>
</evidence>
<dbReference type="SUPFAM" id="SSF55874">
    <property type="entry name" value="ATPase domain of HSP90 chaperone/DNA topoisomerase II/histidine kinase"/>
    <property type="match status" value="1"/>
</dbReference>
<accession>A0ABN2VJQ5</accession>
<feature type="transmembrane region" description="Helical" evidence="10">
    <location>
        <begin position="80"/>
        <end position="105"/>
    </location>
</feature>
<feature type="transmembrane region" description="Helical" evidence="10">
    <location>
        <begin position="142"/>
        <end position="161"/>
    </location>
</feature>
<evidence type="ECO:0000259" key="11">
    <source>
        <dbReference type="Pfam" id="PF07730"/>
    </source>
</evidence>
<gene>
    <name evidence="12" type="ORF">GCM10009801_05560</name>
</gene>
<dbReference type="PANTHER" id="PTHR24421">
    <property type="entry name" value="NITRATE/NITRITE SENSOR PROTEIN NARX-RELATED"/>
    <property type="match status" value="1"/>
</dbReference>
<reference evidence="12 13" key="1">
    <citation type="journal article" date="2019" name="Int. J. Syst. Evol. Microbiol.">
        <title>The Global Catalogue of Microorganisms (GCM) 10K type strain sequencing project: providing services to taxonomists for standard genome sequencing and annotation.</title>
        <authorList>
            <consortium name="The Broad Institute Genomics Platform"/>
            <consortium name="The Broad Institute Genome Sequencing Center for Infectious Disease"/>
            <person name="Wu L."/>
            <person name="Ma J."/>
        </authorList>
    </citation>
    <scope>NUCLEOTIDE SEQUENCE [LARGE SCALE GENOMIC DNA]</scope>
    <source>
        <strain evidence="12 13">JCM 15478</strain>
    </source>
</reference>
<evidence type="ECO:0000313" key="12">
    <source>
        <dbReference type="EMBL" id="GAA2062435.1"/>
    </source>
</evidence>
<evidence type="ECO:0000256" key="10">
    <source>
        <dbReference type="SAM" id="Phobius"/>
    </source>
</evidence>
<evidence type="ECO:0000313" key="13">
    <source>
        <dbReference type="Proteomes" id="UP001500016"/>
    </source>
</evidence>
<keyword evidence="3" id="KW-0597">Phosphoprotein</keyword>
<evidence type="ECO:0000256" key="1">
    <source>
        <dbReference type="ARBA" id="ARBA00000085"/>
    </source>
</evidence>
<evidence type="ECO:0000256" key="7">
    <source>
        <dbReference type="ARBA" id="ARBA00022840"/>
    </source>
</evidence>
<evidence type="ECO:0000256" key="4">
    <source>
        <dbReference type="ARBA" id="ARBA00022679"/>
    </source>
</evidence>
<comment type="catalytic activity">
    <reaction evidence="1">
        <text>ATP + protein L-histidine = ADP + protein N-phospho-L-histidine.</text>
        <dbReference type="EC" id="2.7.13.3"/>
    </reaction>
</comment>
<evidence type="ECO:0000256" key="3">
    <source>
        <dbReference type="ARBA" id="ARBA00022553"/>
    </source>
</evidence>
<dbReference type="Proteomes" id="UP001500016">
    <property type="component" value="Unassembled WGS sequence"/>
</dbReference>
<feature type="transmembrane region" description="Helical" evidence="10">
    <location>
        <begin position="26"/>
        <end position="47"/>
    </location>
</feature>
<dbReference type="Gene3D" id="1.20.5.1930">
    <property type="match status" value="1"/>
</dbReference>
<evidence type="ECO:0000256" key="8">
    <source>
        <dbReference type="ARBA" id="ARBA00023012"/>
    </source>
</evidence>
<dbReference type="InterPro" id="IPR011712">
    <property type="entry name" value="Sig_transdc_His_kin_sub3_dim/P"/>
</dbReference>
<keyword evidence="13" id="KW-1185">Reference proteome</keyword>
<dbReference type="Gene3D" id="3.30.565.10">
    <property type="entry name" value="Histidine kinase-like ATPase, C-terminal domain"/>
    <property type="match status" value="1"/>
</dbReference>
<dbReference type="EMBL" id="BAAAPE010000001">
    <property type="protein sequence ID" value="GAA2062435.1"/>
    <property type="molecule type" value="Genomic_DNA"/>
</dbReference>
<protein>
    <recommendedName>
        <fullName evidence="2">histidine kinase</fullName>
        <ecNumber evidence="2">2.7.13.3</ecNumber>
    </recommendedName>
</protein>
<keyword evidence="5" id="KW-0547">Nucleotide-binding</keyword>
<comment type="caution">
    <text evidence="12">The sequence shown here is derived from an EMBL/GenBank/DDBJ whole genome shotgun (WGS) entry which is preliminary data.</text>
</comment>
<keyword evidence="4" id="KW-0808">Transferase</keyword>
<dbReference type="GO" id="GO:0016301">
    <property type="term" value="F:kinase activity"/>
    <property type="evidence" value="ECO:0007669"/>
    <property type="project" value="UniProtKB-KW"/>
</dbReference>
<evidence type="ECO:0000256" key="2">
    <source>
        <dbReference type="ARBA" id="ARBA00012438"/>
    </source>
</evidence>
<sequence length="424" mass="45771">MSFFLPGELVDGGAGGGRPRRTARDWLVDGILFLWAVGWWMGMTALLQDHTYLPHWLVVLDPWLGGALCLALWWRRSHPLAVALLAVPAGALTDSAFGALSVVILNTAMRLPWRRAVLVLAAYLATVAPYLLLYTVPNEGGWPVGAFALAYYLVFFAWGRAARARRRLVLRLRQDAERERADHARRLVDARRAERRAIAREMHDVLAHRISLLSVHAGALAYRTKQTAAGGGAALDEAEIAESAGVIRDNAHQALDELREVLHVLRADEEDDTSGPASGATVGTGGATRPQPGLSGIAALVSEAREAGQRVRYEDALPEDAAPPRPQLQRTAYRVVQEGLTNARKHAPGSEVTVRLTGSPGNGLTLRVSNPLPEDVPVAGIPGAGAGLTGLHERLELEEGTLHHGIDQGAFTLLARLPWPLRAP</sequence>
<evidence type="ECO:0000256" key="6">
    <source>
        <dbReference type="ARBA" id="ARBA00022777"/>
    </source>
</evidence>
<proteinExistence type="predicted"/>
<name>A0ABN2VJQ5_9ACTN</name>
<dbReference type="InterPro" id="IPR050482">
    <property type="entry name" value="Sensor_HK_TwoCompSys"/>
</dbReference>
<feature type="transmembrane region" description="Helical" evidence="10">
    <location>
        <begin position="117"/>
        <end position="136"/>
    </location>
</feature>
<feature type="domain" description="Signal transduction histidine kinase subgroup 3 dimerisation and phosphoacceptor" evidence="11">
    <location>
        <begin position="194"/>
        <end position="269"/>
    </location>
</feature>
<feature type="region of interest" description="Disordered" evidence="9">
    <location>
        <begin position="268"/>
        <end position="294"/>
    </location>
</feature>
<organism evidence="12 13">
    <name type="scientific">Streptomyces albiaxialis</name>
    <dbReference type="NCBI Taxonomy" id="329523"/>
    <lineage>
        <taxon>Bacteria</taxon>
        <taxon>Bacillati</taxon>
        <taxon>Actinomycetota</taxon>
        <taxon>Actinomycetes</taxon>
        <taxon>Kitasatosporales</taxon>
        <taxon>Streptomycetaceae</taxon>
        <taxon>Streptomyces</taxon>
    </lineage>
</organism>
<keyword evidence="8" id="KW-0902">Two-component regulatory system</keyword>
<keyword evidence="6 12" id="KW-0418">Kinase</keyword>